<feature type="transmembrane region" description="Helical" evidence="1">
    <location>
        <begin position="195"/>
        <end position="215"/>
    </location>
</feature>
<reference evidence="3 4" key="1">
    <citation type="submission" date="2020-08" db="EMBL/GenBank/DDBJ databases">
        <title>Genomic Encyclopedia of Type Strains, Phase IV (KMG-IV): sequencing the most valuable type-strain genomes for metagenomic binning, comparative biology and taxonomic classification.</title>
        <authorList>
            <person name="Goeker M."/>
        </authorList>
    </citation>
    <scope>NUCLEOTIDE SEQUENCE [LARGE SCALE GENOMIC DNA]</scope>
    <source>
        <strain evidence="3 4">DSM 12251</strain>
    </source>
</reference>
<evidence type="ECO:0000256" key="1">
    <source>
        <dbReference type="SAM" id="Phobius"/>
    </source>
</evidence>
<name>A0A7W8DQ55_9BACT</name>
<feature type="transmembrane region" description="Helical" evidence="1">
    <location>
        <begin position="295"/>
        <end position="316"/>
    </location>
</feature>
<evidence type="ECO:0000313" key="4">
    <source>
        <dbReference type="Proteomes" id="UP000534294"/>
    </source>
</evidence>
<accession>A0A7W8DQ55</accession>
<gene>
    <name evidence="3" type="ORF">HNQ64_002667</name>
</gene>
<dbReference type="InterPro" id="IPR025513">
    <property type="entry name" value="DUF4401"/>
</dbReference>
<feature type="transmembrane region" description="Helical" evidence="1">
    <location>
        <begin position="259"/>
        <end position="289"/>
    </location>
</feature>
<keyword evidence="1" id="KW-0812">Transmembrane</keyword>
<dbReference type="Proteomes" id="UP000534294">
    <property type="component" value="Unassembled WGS sequence"/>
</dbReference>
<dbReference type="AlphaFoldDB" id="A0A7W8DQ55"/>
<dbReference type="EMBL" id="JACHIF010000005">
    <property type="protein sequence ID" value="MBB5038404.1"/>
    <property type="molecule type" value="Genomic_DNA"/>
</dbReference>
<organism evidence="3 4">
    <name type="scientific">Prosthecobacter dejongeii</name>
    <dbReference type="NCBI Taxonomy" id="48465"/>
    <lineage>
        <taxon>Bacteria</taxon>
        <taxon>Pseudomonadati</taxon>
        <taxon>Verrucomicrobiota</taxon>
        <taxon>Verrucomicrobiia</taxon>
        <taxon>Verrucomicrobiales</taxon>
        <taxon>Verrucomicrobiaceae</taxon>
        <taxon>Prosthecobacter</taxon>
    </lineage>
</organism>
<feature type="transmembrane region" description="Helical" evidence="1">
    <location>
        <begin position="150"/>
        <end position="166"/>
    </location>
</feature>
<evidence type="ECO:0000313" key="3">
    <source>
        <dbReference type="EMBL" id="MBB5038404.1"/>
    </source>
</evidence>
<feature type="transmembrane region" description="Helical" evidence="1">
    <location>
        <begin position="40"/>
        <end position="62"/>
    </location>
</feature>
<feature type="transmembrane region" description="Helical" evidence="1">
    <location>
        <begin position="323"/>
        <end position="341"/>
    </location>
</feature>
<feature type="transmembrane region" description="Helical" evidence="1">
    <location>
        <begin position="126"/>
        <end position="143"/>
    </location>
</feature>
<feature type="domain" description="DUF4401" evidence="2">
    <location>
        <begin position="40"/>
        <end position="343"/>
    </location>
</feature>
<dbReference type="RefSeq" id="WP_184209200.1">
    <property type="nucleotide sequence ID" value="NZ_JACHIF010000005.1"/>
</dbReference>
<feature type="transmembrane region" description="Helical" evidence="1">
    <location>
        <begin position="172"/>
        <end position="188"/>
    </location>
</feature>
<feature type="transmembrane region" description="Helical" evidence="1">
    <location>
        <begin position="93"/>
        <end position="114"/>
    </location>
</feature>
<keyword evidence="1" id="KW-1133">Transmembrane helix</keyword>
<feature type="transmembrane region" description="Helical" evidence="1">
    <location>
        <begin position="230"/>
        <end position="247"/>
    </location>
</feature>
<proteinExistence type="predicted"/>
<comment type="caution">
    <text evidence="3">The sequence shown here is derived from an EMBL/GenBank/DDBJ whole genome shotgun (WGS) entry which is preliminary data.</text>
</comment>
<keyword evidence="1" id="KW-0472">Membrane</keyword>
<evidence type="ECO:0000259" key="2">
    <source>
        <dbReference type="Pfam" id="PF14351"/>
    </source>
</evidence>
<sequence length="350" mass="38081">MKTSPLTWRELLAHLPASLGPEEVEQRLTAEAEQDEQPRILNFFAGVGAWFSALFMLPFFYMADVFDHASSCAVLGLILFAGAVVMSRRSTHVFLSQLALSALLSGNSLVLLGVYLSGSPNDGREALPMLVQAVLAAVTCGLFQGVTGRFITLIGVPVLAVVWVFSGNSLHGLHAITAGLALATGLLYRWEKRPLIWDVVAWASVVSLPGVILLTEMEHGLNPSPRQPTPLWPSSLIAGLLLIWMVTEDAGGIKAMRCRWWWGLVLATLFLAGFTTPGITVAMVLLFLGRAQDERVLTVIGHAFFAAFLVLFYYALNISLAQKSWIIAGSGAFLLAMRFWLGRSLRKEAA</sequence>
<feature type="transmembrane region" description="Helical" evidence="1">
    <location>
        <begin position="68"/>
        <end position="86"/>
    </location>
</feature>
<keyword evidence="4" id="KW-1185">Reference proteome</keyword>
<protein>
    <recommendedName>
        <fullName evidence="2">DUF4401 domain-containing protein</fullName>
    </recommendedName>
</protein>
<dbReference type="Pfam" id="PF14351">
    <property type="entry name" value="DUF4401"/>
    <property type="match status" value="1"/>
</dbReference>